<keyword evidence="7 10" id="KW-0472">Membrane</keyword>
<evidence type="ECO:0000313" key="16">
    <source>
        <dbReference type="Proteomes" id="UP000722625"/>
    </source>
</evidence>
<keyword evidence="6 11" id="KW-0798">TonB box</keyword>
<proteinExistence type="inferred from homology"/>
<dbReference type="PANTHER" id="PTHR30069:SF29">
    <property type="entry name" value="HEMOGLOBIN AND HEMOGLOBIN-HAPTOGLOBIN-BINDING PROTEIN 1-RELATED"/>
    <property type="match status" value="1"/>
</dbReference>
<evidence type="ECO:0000256" key="10">
    <source>
        <dbReference type="PROSITE-ProRule" id="PRU01360"/>
    </source>
</evidence>
<dbReference type="InterPro" id="IPR012910">
    <property type="entry name" value="Plug_dom"/>
</dbReference>
<evidence type="ECO:0000256" key="4">
    <source>
        <dbReference type="ARBA" id="ARBA00022692"/>
    </source>
</evidence>
<keyword evidence="5 12" id="KW-0732">Signal</keyword>
<feature type="domain" description="TonB-dependent receptor plug" evidence="14">
    <location>
        <begin position="49"/>
        <end position="151"/>
    </location>
</feature>
<dbReference type="Pfam" id="PF00593">
    <property type="entry name" value="TonB_dep_Rec_b-barrel"/>
    <property type="match status" value="1"/>
</dbReference>
<keyword evidence="3 10" id="KW-1134">Transmembrane beta strand</keyword>
<dbReference type="EMBL" id="JAGYVZ010000014">
    <property type="protein sequence ID" value="MBS7232422.1"/>
    <property type="molecule type" value="Genomic_DNA"/>
</dbReference>
<dbReference type="InterPro" id="IPR037066">
    <property type="entry name" value="Plug_dom_sf"/>
</dbReference>
<evidence type="ECO:0000256" key="3">
    <source>
        <dbReference type="ARBA" id="ARBA00022452"/>
    </source>
</evidence>
<dbReference type="RefSeq" id="WP_213302263.1">
    <property type="nucleotide sequence ID" value="NZ_JAGYVZ010000014.1"/>
</dbReference>
<comment type="similarity">
    <text evidence="10 11">Belongs to the TonB-dependent receptor family.</text>
</comment>
<evidence type="ECO:0000256" key="7">
    <source>
        <dbReference type="ARBA" id="ARBA00023136"/>
    </source>
</evidence>
<feature type="domain" description="TonB-dependent receptor-like beta-barrel" evidence="13">
    <location>
        <begin position="273"/>
        <end position="680"/>
    </location>
</feature>
<evidence type="ECO:0000256" key="5">
    <source>
        <dbReference type="ARBA" id="ARBA00022729"/>
    </source>
</evidence>
<evidence type="ECO:0000259" key="14">
    <source>
        <dbReference type="Pfam" id="PF07715"/>
    </source>
</evidence>
<evidence type="ECO:0000313" key="15">
    <source>
        <dbReference type="EMBL" id="MBS7232422.1"/>
    </source>
</evidence>
<dbReference type="SUPFAM" id="SSF56935">
    <property type="entry name" value="Porins"/>
    <property type="match status" value="1"/>
</dbReference>
<dbReference type="InterPro" id="IPR039426">
    <property type="entry name" value="TonB-dep_rcpt-like"/>
</dbReference>
<evidence type="ECO:0000259" key="13">
    <source>
        <dbReference type="Pfam" id="PF00593"/>
    </source>
</evidence>
<sequence>MKIYTIIIGFCFLCSNVFSQTDTLKTKPKETTHILKAVEITASKSKIIKQQPVNVSVIEAKPFYNTNVTGLDLMRQVSGIKIKQDGGFGAKTEIFINGSTGKQIKYFIDGLPQDNMGETQLLNIYPVEQMERIEVYKGVLPVDLGADALGAAINIITRKEKEDYYDASYSIGSFNTHRLNFSAKKQLSNHFFAAIQANANYAQNDYRIDADVPNEFGNNEKKNVKRFHDLYKNYNLKVQTGVTDIRFADQLNLSIIQTGTYDEIQNNLTQTQPYGQAFYKENLLSGILKYQKNNIFKNIHLSGLLSYNKLNGLFTDTSQNVYNWEGVVVDKKMGGGEISSSGNLLNIYTNVFNGKITSTYAVAPNFKFVFSNTLQDYKRTGKDTVAQKFYGGIDYFGTPSAMLKNIAGLGFEGNLFKSRLKFSTAFKDYYANLSGYTIEWTTQTIIKQSLHATAYNLALAYNLNDNAQIKTSYEHAARLPEVEEAFGDLMLIKANPNINIETSENINVNFLYNSNKIETEVSGFYRDVDNIIYLRTSQFSGQYQNLLSARVLGAEGSIKYIPVDDIHLNANITYQDLRNQSVIENSGINNERYKNARLPNIPYLFANAGILYKNESLFNKKNPLHVWLNATYTHEYFLYWEVDGAKELKNRIPTQFLQNTGVSYAIADKGLSFSFEVTNLTNSKTYDNFKVQLPGRAFSFKIRIYKSNTKQK</sequence>
<evidence type="ECO:0000256" key="1">
    <source>
        <dbReference type="ARBA" id="ARBA00004571"/>
    </source>
</evidence>
<keyword evidence="4 10" id="KW-0812">Transmembrane</keyword>
<dbReference type="Gene3D" id="2.40.170.20">
    <property type="entry name" value="TonB-dependent receptor, beta-barrel domain"/>
    <property type="match status" value="1"/>
</dbReference>
<evidence type="ECO:0000256" key="8">
    <source>
        <dbReference type="ARBA" id="ARBA00023170"/>
    </source>
</evidence>
<reference evidence="15 16" key="1">
    <citation type="journal article" date="2018" name="Int. J. Syst. Evol. Microbiol.">
        <title>Flavobacterium chryseum sp. nov. and Flavobacterium psychroterrae sp. nov., novel environmental bacteria isolated from Antarctica.</title>
        <authorList>
            <person name="Kralova S."/>
            <person name="Svec P."/>
            <person name="Busse H.J."/>
            <person name="Stankova E."/>
            <person name="Vaczi P."/>
            <person name="Sedlacek I."/>
        </authorList>
    </citation>
    <scope>NUCLEOTIDE SEQUENCE [LARGE SCALE GENOMIC DNA]</scope>
    <source>
        <strain evidence="15 16">CCM 8827</strain>
    </source>
</reference>
<evidence type="ECO:0000256" key="2">
    <source>
        <dbReference type="ARBA" id="ARBA00022448"/>
    </source>
</evidence>
<feature type="chain" id="PRO_5047290998" evidence="12">
    <location>
        <begin position="20"/>
        <end position="712"/>
    </location>
</feature>
<dbReference type="InterPro" id="IPR036942">
    <property type="entry name" value="Beta-barrel_TonB_sf"/>
</dbReference>
<dbReference type="PANTHER" id="PTHR30069">
    <property type="entry name" value="TONB-DEPENDENT OUTER MEMBRANE RECEPTOR"/>
    <property type="match status" value="1"/>
</dbReference>
<keyword evidence="9 10" id="KW-0998">Cell outer membrane</keyword>
<evidence type="ECO:0000256" key="9">
    <source>
        <dbReference type="ARBA" id="ARBA00023237"/>
    </source>
</evidence>
<evidence type="ECO:0000256" key="11">
    <source>
        <dbReference type="RuleBase" id="RU003357"/>
    </source>
</evidence>
<dbReference type="Pfam" id="PF07715">
    <property type="entry name" value="Plug"/>
    <property type="match status" value="1"/>
</dbReference>
<organism evidence="15 16">
    <name type="scientific">Flavobacterium psychroterrae</name>
    <dbReference type="NCBI Taxonomy" id="2133767"/>
    <lineage>
        <taxon>Bacteria</taxon>
        <taxon>Pseudomonadati</taxon>
        <taxon>Bacteroidota</taxon>
        <taxon>Flavobacteriia</taxon>
        <taxon>Flavobacteriales</taxon>
        <taxon>Flavobacteriaceae</taxon>
        <taxon>Flavobacterium</taxon>
    </lineage>
</organism>
<keyword evidence="8 15" id="KW-0675">Receptor</keyword>
<name>A0ABS5PDQ1_9FLAO</name>
<gene>
    <name evidence="15" type="ORF">KHA90_15490</name>
</gene>
<dbReference type="Gene3D" id="2.170.130.10">
    <property type="entry name" value="TonB-dependent receptor, plug domain"/>
    <property type="match status" value="1"/>
</dbReference>
<feature type="signal peptide" evidence="12">
    <location>
        <begin position="1"/>
        <end position="19"/>
    </location>
</feature>
<evidence type="ECO:0000256" key="6">
    <source>
        <dbReference type="ARBA" id="ARBA00023077"/>
    </source>
</evidence>
<evidence type="ECO:0000256" key="12">
    <source>
        <dbReference type="SAM" id="SignalP"/>
    </source>
</evidence>
<keyword evidence="16" id="KW-1185">Reference proteome</keyword>
<comment type="caution">
    <text evidence="15">The sequence shown here is derived from an EMBL/GenBank/DDBJ whole genome shotgun (WGS) entry which is preliminary data.</text>
</comment>
<protein>
    <submittedName>
        <fullName evidence="15">TonB-dependent receptor</fullName>
    </submittedName>
</protein>
<dbReference type="Proteomes" id="UP000722625">
    <property type="component" value="Unassembled WGS sequence"/>
</dbReference>
<dbReference type="InterPro" id="IPR000531">
    <property type="entry name" value="Beta-barrel_TonB"/>
</dbReference>
<accession>A0ABS5PDQ1</accession>
<comment type="subcellular location">
    <subcellularLocation>
        <location evidence="1 10">Cell outer membrane</location>
        <topology evidence="1 10">Multi-pass membrane protein</topology>
    </subcellularLocation>
</comment>
<dbReference type="PROSITE" id="PS52016">
    <property type="entry name" value="TONB_DEPENDENT_REC_3"/>
    <property type="match status" value="1"/>
</dbReference>
<keyword evidence="2 10" id="KW-0813">Transport</keyword>